<comment type="caution">
    <text evidence="1">The sequence shown here is derived from an EMBL/GenBank/DDBJ whole genome shotgun (WGS) entry which is preliminary data.</text>
</comment>
<dbReference type="Proteomes" id="UP000309594">
    <property type="component" value="Unassembled WGS sequence"/>
</dbReference>
<reference evidence="1 2" key="1">
    <citation type="submission" date="2019-04" db="EMBL/GenBank/DDBJ databases">
        <title>Pedobacter sp. RP-1-16 sp. nov., isolated from Arctic soil.</title>
        <authorList>
            <person name="Dahal R.H."/>
            <person name="Kim D.-U."/>
        </authorList>
    </citation>
    <scope>NUCLEOTIDE SEQUENCE [LARGE SCALE GENOMIC DNA]</scope>
    <source>
        <strain evidence="1 2">RP-1-16</strain>
    </source>
</reference>
<name>A0A4U1FWT1_9SPHI</name>
<proteinExistence type="predicted"/>
<dbReference type="RefSeq" id="WP_136882331.1">
    <property type="nucleotide sequence ID" value="NZ_SWDX01000021.1"/>
</dbReference>
<dbReference type="EMBL" id="SWDX01000021">
    <property type="protein sequence ID" value="TKC54979.1"/>
    <property type="molecule type" value="Genomic_DNA"/>
</dbReference>
<dbReference type="AlphaFoldDB" id="A0A4U1FWT1"/>
<gene>
    <name evidence="1" type="ORF">FBD94_25645</name>
</gene>
<sequence>MTSKKTYYASIDAKDLLHFDFPYDGGCSTTLYVRKMSEKTDVFVKFSKAQLIIDSYNGSNFRVKFDKNPSSVYTFNGASDHSSNVAFLQNTSRFINNLKRSKKVTIELEFYNEGNQAIEFDTEGFKWNH</sequence>
<evidence type="ECO:0000313" key="1">
    <source>
        <dbReference type="EMBL" id="TKC54979.1"/>
    </source>
</evidence>
<organism evidence="1 2">
    <name type="scientific">Pedobacter hiemivivus</name>
    <dbReference type="NCBI Taxonomy" id="2530454"/>
    <lineage>
        <taxon>Bacteria</taxon>
        <taxon>Pseudomonadati</taxon>
        <taxon>Bacteroidota</taxon>
        <taxon>Sphingobacteriia</taxon>
        <taxon>Sphingobacteriales</taxon>
        <taxon>Sphingobacteriaceae</taxon>
        <taxon>Pedobacter</taxon>
    </lineage>
</organism>
<protein>
    <submittedName>
        <fullName evidence="1">Uncharacterized protein</fullName>
    </submittedName>
</protein>
<evidence type="ECO:0000313" key="2">
    <source>
        <dbReference type="Proteomes" id="UP000309594"/>
    </source>
</evidence>
<accession>A0A4U1FWT1</accession>